<evidence type="ECO:0000256" key="1">
    <source>
        <dbReference type="ARBA" id="ARBA00007699"/>
    </source>
</evidence>
<dbReference type="FunFam" id="2.70.210.12:FF:000001">
    <property type="entry name" value="GTPase Obg"/>
    <property type="match status" value="1"/>
</dbReference>
<dbReference type="InterPro" id="IPR027417">
    <property type="entry name" value="P-loop_NTPase"/>
</dbReference>
<keyword evidence="13" id="KW-1185">Reference proteome</keyword>
<feature type="domain" description="Obg" evidence="11">
    <location>
        <begin position="5"/>
        <end position="163"/>
    </location>
</feature>
<dbReference type="Pfam" id="PF01926">
    <property type="entry name" value="MMR_HSR1"/>
    <property type="match status" value="1"/>
</dbReference>
<dbReference type="InterPro" id="IPR006074">
    <property type="entry name" value="GTP1-OBG_CS"/>
</dbReference>
<dbReference type="PIRSF" id="PIRSF002401">
    <property type="entry name" value="GTP_bd_Obg/CgtA"/>
    <property type="match status" value="1"/>
</dbReference>
<feature type="domain" description="OBG-type G" evidence="10">
    <location>
        <begin position="164"/>
        <end position="330"/>
    </location>
</feature>
<keyword evidence="5 8" id="KW-0378">Hydrolase</keyword>
<proteinExistence type="inferred from homology"/>
<dbReference type="GO" id="GO:0003924">
    <property type="term" value="F:GTPase activity"/>
    <property type="evidence" value="ECO:0007669"/>
    <property type="project" value="UniProtKB-UniRule"/>
</dbReference>
<evidence type="ECO:0000259" key="10">
    <source>
        <dbReference type="PROSITE" id="PS51710"/>
    </source>
</evidence>
<dbReference type="PROSITE" id="PS00905">
    <property type="entry name" value="GTP1_OBG"/>
    <property type="match status" value="1"/>
</dbReference>
<dbReference type="HAMAP" id="MF_01454">
    <property type="entry name" value="GTPase_Obg"/>
    <property type="match status" value="1"/>
</dbReference>
<evidence type="ECO:0000256" key="9">
    <source>
        <dbReference type="SAM" id="Coils"/>
    </source>
</evidence>
<comment type="subunit">
    <text evidence="8">Monomer.</text>
</comment>
<evidence type="ECO:0000313" key="12">
    <source>
        <dbReference type="EMBL" id="QEK38624.1"/>
    </source>
</evidence>
<feature type="binding site" evidence="8">
    <location>
        <begin position="216"/>
        <end position="219"/>
    </location>
    <ligand>
        <name>GTP</name>
        <dbReference type="ChEBI" id="CHEBI:37565"/>
    </ligand>
</feature>
<evidence type="ECO:0000259" key="11">
    <source>
        <dbReference type="PROSITE" id="PS51883"/>
    </source>
</evidence>
<dbReference type="PANTHER" id="PTHR11702">
    <property type="entry name" value="DEVELOPMENTALLY REGULATED GTP-BINDING PROTEIN-RELATED"/>
    <property type="match status" value="1"/>
</dbReference>
<keyword evidence="3 8" id="KW-0479">Metal-binding</keyword>
<dbReference type="EC" id="3.6.5.-" evidence="8"/>
<keyword evidence="2 8" id="KW-0963">Cytoplasm</keyword>
<dbReference type="GO" id="GO:0042254">
    <property type="term" value="P:ribosome biogenesis"/>
    <property type="evidence" value="ECO:0007669"/>
    <property type="project" value="UniProtKB-UniRule"/>
</dbReference>
<dbReference type="PANTHER" id="PTHR11702:SF31">
    <property type="entry name" value="MITOCHONDRIAL RIBOSOME-ASSOCIATED GTPASE 2"/>
    <property type="match status" value="1"/>
</dbReference>
<dbReference type="InterPro" id="IPR031167">
    <property type="entry name" value="G_OBG"/>
</dbReference>
<dbReference type="GO" id="GO:0043022">
    <property type="term" value="F:ribosome binding"/>
    <property type="evidence" value="ECO:0007669"/>
    <property type="project" value="UniProtKB-ARBA"/>
</dbReference>
<keyword evidence="6 8" id="KW-0460">Magnesium</keyword>
<sequence>MILMSQYIDRIGIIVKAGNGGNGCISFRCESREPQGGPDGGDGGRGGSIYIKGNHNLSTLVDFRYRKVWKAENGRDGSSCLCTGRSGEDLIIEVPFGTQIYLGDESGDLLGEILNDKKILIARGGKRGLGNKRFAKPNFQTPRIATDGDKGEEKELKLILKKIADVGVVGKPNAGKSTLVHVISNAPVVIADYPFSTIKPKLAHVKHHNKDITFIDIPGLIEGAHKGKGLGHQFLQHIERCKVLLHLADISSPDFEQDIECIMTEIHEYDPKLSEKVSCICLTKCDLVDEEEIEEAKAKVKQKYKNVFCLASWDKLGINDMLDFVHDYLIELRKKELIDQEALEKELIEQNRIEKEKLEKAEIEKQERKKAVLERKALERAAIKEEARKEKLAKEAEKSEN</sequence>
<feature type="binding site" evidence="8">
    <location>
        <begin position="311"/>
        <end position="313"/>
    </location>
    <ligand>
        <name>GTP</name>
        <dbReference type="ChEBI" id="CHEBI:37565"/>
    </ligand>
</feature>
<dbReference type="AlphaFoldDB" id="A0A5C0UI43"/>
<dbReference type="GO" id="GO:0005525">
    <property type="term" value="F:GTP binding"/>
    <property type="evidence" value="ECO:0007669"/>
    <property type="project" value="UniProtKB-UniRule"/>
</dbReference>
<dbReference type="Pfam" id="PF01018">
    <property type="entry name" value="GTP1_OBG"/>
    <property type="match status" value="1"/>
</dbReference>
<evidence type="ECO:0000256" key="5">
    <source>
        <dbReference type="ARBA" id="ARBA00022801"/>
    </source>
</evidence>
<dbReference type="InterPro" id="IPR006169">
    <property type="entry name" value="GTP1_OBG_dom"/>
</dbReference>
<dbReference type="CDD" id="cd01898">
    <property type="entry name" value="Obg"/>
    <property type="match status" value="1"/>
</dbReference>
<dbReference type="GO" id="GO:0000287">
    <property type="term" value="F:magnesium ion binding"/>
    <property type="evidence" value="ECO:0007669"/>
    <property type="project" value="InterPro"/>
</dbReference>
<evidence type="ECO:0000256" key="6">
    <source>
        <dbReference type="ARBA" id="ARBA00022842"/>
    </source>
</evidence>
<dbReference type="PROSITE" id="PS51883">
    <property type="entry name" value="OBG"/>
    <property type="match status" value="1"/>
</dbReference>
<dbReference type="SUPFAM" id="SSF52540">
    <property type="entry name" value="P-loop containing nucleoside triphosphate hydrolases"/>
    <property type="match status" value="1"/>
</dbReference>
<dbReference type="PROSITE" id="PS51710">
    <property type="entry name" value="G_OBG"/>
    <property type="match status" value="1"/>
</dbReference>
<evidence type="ECO:0000256" key="8">
    <source>
        <dbReference type="HAMAP-Rule" id="MF_01454"/>
    </source>
</evidence>
<dbReference type="NCBIfam" id="TIGR02729">
    <property type="entry name" value="Obg_CgtA"/>
    <property type="match status" value="1"/>
</dbReference>
<comment type="subcellular location">
    <subcellularLocation>
        <location evidence="8">Cytoplasm</location>
    </subcellularLocation>
</comment>
<dbReference type="OrthoDB" id="9807318at2"/>
<keyword evidence="4 8" id="KW-0547">Nucleotide-binding</keyword>
<dbReference type="Gene3D" id="2.70.210.12">
    <property type="entry name" value="GTP1/OBG domain"/>
    <property type="match status" value="1"/>
</dbReference>
<feature type="binding site" evidence="8">
    <location>
        <begin position="170"/>
        <end position="177"/>
    </location>
    <ligand>
        <name>GTP</name>
        <dbReference type="ChEBI" id="CHEBI:37565"/>
    </ligand>
</feature>
<dbReference type="KEGG" id="cpri:FZC34_01735"/>
<feature type="binding site" evidence="8">
    <location>
        <position position="197"/>
    </location>
    <ligand>
        <name>Mg(2+)</name>
        <dbReference type="ChEBI" id="CHEBI:18420"/>
    </ligand>
</feature>
<feature type="binding site" evidence="8">
    <location>
        <position position="177"/>
    </location>
    <ligand>
        <name>Mg(2+)</name>
        <dbReference type="ChEBI" id="CHEBI:18420"/>
    </ligand>
</feature>
<dbReference type="NCBIfam" id="NF008956">
    <property type="entry name" value="PRK12299.1"/>
    <property type="match status" value="1"/>
</dbReference>
<feature type="coiled-coil region" evidence="9">
    <location>
        <begin position="344"/>
        <end position="395"/>
    </location>
</feature>
<evidence type="ECO:0000256" key="2">
    <source>
        <dbReference type="ARBA" id="ARBA00022490"/>
    </source>
</evidence>
<comment type="cofactor">
    <cofactor evidence="8">
        <name>Mg(2+)</name>
        <dbReference type="ChEBI" id="CHEBI:18420"/>
    </cofactor>
</comment>
<dbReference type="GO" id="GO:0005737">
    <property type="term" value="C:cytoplasm"/>
    <property type="evidence" value="ECO:0007669"/>
    <property type="project" value="UniProtKB-SubCell"/>
</dbReference>
<gene>
    <name evidence="12" type="primary">obgE</name>
    <name evidence="8" type="synonym">obg</name>
    <name evidence="12" type="ORF">FZC34_01735</name>
</gene>
<protein>
    <recommendedName>
        <fullName evidence="8">GTPase Obg</fullName>
        <ecNumber evidence="8">3.6.5.-</ecNumber>
    </recommendedName>
    <alternativeName>
        <fullName evidence="8">GTP-binding protein Obg</fullName>
    </alternativeName>
</protein>
<keyword evidence="7 8" id="KW-0342">GTP-binding</keyword>
<evidence type="ECO:0000256" key="3">
    <source>
        <dbReference type="ARBA" id="ARBA00022723"/>
    </source>
</evidence>
<accession>A0A5C0UI43</accession>
<feature type="binding site" evidence="8">
    <location>
        <begin position="283"/>
        <end position="286"/>
    </location>
    <ligand>
        <name>GTP</name>
        <dbReference type="ChEBI" id="CHEBI:37565"/>
    </ligand>
</feature>
<organism evidence="12 13">
    <name type="scientific">Candidatus Cytomitobacter primus</name>
    <dbReference type="NCBI Taxonomy" id="2066024"/>
    <lineage>
        <taxon>Bacteria</taxon>
        <taxon>Pseudomonadati</taxon>
        <taxon>Pseudomonadota</taxon>
        <taxon>Alphaproteobacteria</taxon>
        <taxon>Holosporales</taxon>
        <taxon>Holosporaceae</taxon>
        <taxon>Candidatus Cytomitobacter</taxon>
    </lineage>
</organism>
<dbReference type="PRINTS" id="PR00326">
    <property type="entry name" value="GTP1OBG"/>
</dbReference>
<dbReference type="InterPro" id="IPR014100">
    <property type="entry name" value="GTP-bd_Obg/CgtA"/>
</dbReference>
<dbReference type="SUPFAM" id="SSF82051">
    <property type="entry name" value="Obg GTP-binding protein N-terminal domain"/>
    <property type="match status" value="1"/>
</dbReference>
<keyword evidence="9" id="KW-0175">Coiled coil</keyword>
<comment type="function">
    <text evidence="8">An essential GTPase which binds GTP, GDP and possibly (p)ppGpp with moderate affinity, with high nucleotide exchange rates and a fairly low GTP hydrolysis rate. Plays a role in control of the cell cycle, stress response, ribosome biogenesis and in those bacteria that undergo differentiation, in morphogenesis control.</text>
</comment>
<comment type="similarity">
    <text evidence="1 8">Belongs to the TRAFAC class OBG-HflX-like GTPase superfamily. OBG GTPase family.</text>
</comment>
<feature type="binding site" evidence="8">
    <location>
        <begin position="195"/>
        <end position="199"/>
    </location>
    <ligand>
        <name>GTP</name>
        <dbReference type="ChEBI" id="CHEBI:37565"/>
    </ligand>
</feature>
<evidence type="ECO:0000256" key="7">
    <source>
        <dbReference type="ARBA" id="ARBA00023134"/>
    </source>
</evidence>
<dbReference type="Gene3D" id="3.40.50.300">
    <property type="entry name" value="P-loop containing nucleotide triphosphate hydrolases"/>
    <property type="match status" value="1"/>
</dbReference>
<dbReference type="InterPro" id="IPR006073">
    <property type="entry name" value="GTP-bd"/>
</dbReference>
<dbReference type="EMBL" id="CP043316">
    <property type="protein sequence ID" value="QEK38624.1"/>
    <property type="molecule type" value="Genomic_DNA"/>
</dbReference>
<dbReference type="Proteomes" id="UP000325004">
    <property type="component" value="Chromosome"/>
</dbReference>
<dbReference type="InterPro" id="IPR045086">
    <property type="entry name" value="OBG_GTPase"/>
</dbReference>
<name>A0A5C0UI43_9PROT</name>
<reference evidence="12 13" key="1">
    <citation type="submission" date="2019-08" db="EMBL/GenBank/DDBJ databases">
        <title>Highly reduced genomes of protist endosymbionts show evolutionary convergence.</title>
        <authorList>
            <person name="George E."/>
            <person name="Husnik F."/>
            <person name="Tashyreva D."/>
            <person name="Prokopchuk G."/>
            <person name="Horak A."/>
            <person name="Kwong W.K."/>
            <person name="Lukes J."/>
            <person name="Keeling P.J."/>
        </authorList>
    </citation>
    <scope>NUCLEOTIDE SEQUENCE [LARGE SCALE GENOMIC DNA]</scope>
    <source>
        <strain evidence="12">1604LC</strain>
    </source>
</reference>
<evidence type="ECO:0000256" key="4">
    <source>
        <dbReference type="ARBA" id="ARBA00022741"/>
    </source>
</evidence>
<evidence type="ECO:0000313" key="13">
    <source>
        <dbReference type="Proteomes" id="UP000325004"/>
    </source>
</evidence>
<dbReference type="InterPro" id="IPR036726">
    <property type="entry name" value="GTP1_OBG_dom_sf"/>
</dbReference>